<evidence type="ECO:0000256" key="1">
    <source>
        <dbReference type="SAM" id="MobiDB-lite"/>
    </source>
</evidence>
<feature type="compositionally biased region" description="Polar residues" evidence="1">
    <location>
        <begin position="11"/>
        <end position="21"/>
    </location>
</feature>
<dbReference type="EMBL" id="NAJM01000033">
    <property type="protein sequence ID" value="RVX68983.1"/>
    <property type="molecule type" value="Genomic_DNA"/>
</dbReference>
<dbReference type="Proteomes" id="UP000288859">
    <property type="component" value="Unassembled WGS sequence"/>
</dbReference>
<evidence type="ECO:0000313" key="2">
    <source>
        <dbReference type="EMBL" id="RVX68983.1"/>
    </source>
</evidence>
<proteinExistence type="predicted"/>
<protein>
    <submittedName>
        <fullName evidence="2">Uncharacterized protein</fullName>
    </submittedName>
</protein>
<gene>
    <name evidence="2" type="ORF">B0A52_08050</name>
</gene>
<evidence type="ECO:0000313" key="3">
    <source>
        <dbReference type="Proteomes" id="UP000288859"/>
    </source>
</evidence>
<feature type="region of interest" description="Disordered" evidence="1">
    <location>
        <begin position="1"/>
        <end position="21"/>
    </location>
</feature>
<dbReference type="AlphaFoldDB" id="A0A438MZ26"/>
<comment type="caution">
    <text evidence="2">The sequence shown here is derived from an EMBL/GenBank/DDBJ whole genome shotgun (WGS) entry which is preliminary data.</text>
</comment>
<sequence>MVPDRGLNVNPAETSQDSSTASVLEVVKFPETALDQAASKKASQDIFRWVTVNGEGFPLEAAYKDDWIKTVAESEGSSRADESDDALSSEISHSNWLSESIQSNNQICSVNLILEPQ</sequence>
<dbReference type="OrthoDB" id="3549294at2759"/>
<organism evidence="2 3">
    <name type="scientific">Exophiala mesophila</name>
    <name type="common">Black yeast-like fungus</name>
    <dbReference type="NCBI Taxonomy" id="212818"/>
    <lineage>
        <taxon>Eukaryota</taxon>
        <taxon>Fungi</taxon>
        <taxon>Dikarya</taxon>
        <taxon>Ascomycota</taxon>
        <taxon>Pezizomycotina</taxon>
        <taxon>Eurotiomycetes</taxon>
        <taxon>Chaetothyriomycetidae</taxon>
        <taxon>Chaetothyriales</taxon>
        <taxon>Herpotrichiellaceae</taxon>
        <taxon>Exophiala</taxon>
    </lineage>
</organism>
<accession>A0A438MZ26</accession>
<name>A0A438MZ26_EXOME</name>
<reference evidence="2 3" key="1">
    <citation type="submission" date="2017-03" db="EMBL/GenBank/DDBJ databases">
        <title>Genomes of endolithic fungi from Antarctica.</title>
        <authorList>
            <person name="Coleine C."/>
            <person name="Masonjones S."/>
            <person name="Stajich J.E."/>
        </authorList>
    </citation>
    <scope>NUCLEOTIDE SEQUENCE [LARGE SCALE GENOMIC DNA]</scope>
    <source>
        <strain evidence="2 3">CCFEE 6314</strain>
    </source>
</reference>